<protein>
    <submittedName>
        <fullName evidence="1">Uncharacterized protein</fullName>
    </submittedName>
</protein>
<organism evidence="1 2">
    <name type="scientific">Clostridium cochlearium</name>
    <dbReference type="NCBI Taxonomy" id="1494"/>
    <lineage>
        <taxon>Bacteria</taxon>
        <taxon>Bacillati</taxon>
        <taxon>Bacillota</taxon>
        <taxon>Clostridia</taxon>
        <taxon>Eubacteriales</taxon>
        <taxon>Clostridiaceae</taxon>
        <taxon>Clostridium</taxon>
    </lineage>
</organism>
<evidence type="ECO:0000313" key="2">
    <source>
        <dbReference type="Proteomes" id="UP000250223"/>
    </source>
</evidence>
<evidence type="ECO:0000313" key="1">
    <source>
        <dbReference type="EMBL" id="SQB35178.1"/>
    </source>
</evidence>
<proteinExistence type="predicted"/>
<dbReference type="RefSeq" id="WP_111921583.1">
    <property type="nucleotide sequence ID" value="NZ_UAWC01000023.1"/>
</dbReference>
<dbReference type="Proteomes" id="UP000250223">
    <property type="component" value="Unassembled WGS sequence"/>
</dbReference>
<accession>A0A2X2W2V3</accession>
<name>A0A2X2W2V3_CLOCO</name>
<gene>
    <name evidence="1" type="ORF">NCTC13028_01794</name>
</gene>
<reference evidence="1 2" key="1">
    <citation type="submission" date="2018-06" db="EMBL/GenBank/DDBJ databases">
        <authorList>
            <consortium name="Pathogen Informatics"/>
            <person name="Doyle S."/>
        </authorList>
    </citation>
    <scope>NUCLEOTIDE SEQUENCE [LARGE SCALE GENOMIC DNA]</scope>
    <source>
        <strain evidence="1 2">NCTC13028</strain>
    </source>
</reference>
<sequence length="190" mass="21985">MCSNVMTASYCKGVQDNKVAFVFLCPGQVEEILNKPVCGATGAHLECLILELQADKNLVNYFKYNCRYKYRIINLCETVYYKGSKNGNKPDKLKIESKENIKRLQEVIKDMELIIVFNLEYKGIFQKEVFLEDKTVINIIYTRHLSSQSINQIDEDVDNIKIASNSEGNLKRRIKVISKEIIEQFKKDEV</sequence>
<dbReference type="AlphaFoldDB" id="A0A2X2W2V3"/>
<dbReference type="EMBL" id="UAWC01000023">
    <property type="protein sequence ID" value="SQB35178.1"/>
    <property type="molecule type" value="Genomic_DNA"/>
</dbReference>